<dbReference type="AlphaFoldDB" id="A0A7Y7E5K2"/>
<sequence length="130" mass="14053">MVDPVSLGAVTTAVTAAAGSVGTEAGRQAWESLTGLVRRAFGRGREDEGDSGTLVLPLDPQDREQVQELSALIFGQARQDPRFAAEYREWEERAARLQVSVDNSRVTNTVSRSRVGGPLIQGKNVTWNGK</sequence>
<organism evidence="1 2">
    <name type="scientific">Streptomyces morookaense</name>
    <name type="common">Streptoverticillium morookaense</name>
    <dbReference type="NCBI Taxonomy" id="1970"/>
    <lineage>
        <taxon>Bacteria</taxon>
        <taxon>Bacillati</taxon>
        <taxon>Actinomycetota</taxon>
        <taxon>Actinomycetes</taxon>
        <taxon>Kitasatosporales</taxon>
        <taxon>Streptomycetaceae</taxon>
        <taxon>Streptomyces</taxon>
    </lineage>
</organism>
<reference evidence="1 2" key="1">
    <citation type="submission" date="2020-04" db="EMBL/GenBank/DDBJ databases">
        <title>Draft Genome Sequence of Streptomyces morookaense DSM 40503, an 8-azaguanine-producing strain.</title>
        <authorList>
            <person name="Qi J."/>
            <person name="Gao J.-M."/>
        </authorList>
    </citation>
    <scope>NUCLEOTIDE SEQUENCE [LARGE SCALE GENOMIC DNA]</scope>
    <source>
        <strain evidence="1 2">DSM 40503</strain>
    </source>
</reference>
<protein>
    <submittedName>
        <fullName evidence="1">Uncharacterized protein</fullName>
    </submittedName>
</protein>
<evidence type="ECO:0000313" key="2">
    <source>
        <dbReference type="Proteomes" id="UP000587462"/>
    </source>
</evidence>
<evidence type="ECO:0000313" key="1">
    <source>
        <dbReference type="EMBL" id="NVK76998.1"/>
    </source>
</evidence>
<gene>
    <name evidence="1" type="ORF">HG542_04925</name>
</gene>
<keyword evidence="2" id="KW-1185">Reference proteome</keyword>
<name>A0A7Y7E5K2_STRMO</name>
<accession>A0A7Y7E5K2</accession>
<dbReference type="Proteomes" id="UP000587462">
    <property type="component" value="Unassembled WGS sequence"/>
</dbReference>
<comment type="caution">
    <text evidence="1">The sequence shown here is derived from an EMBL/GenBank/DDBJ whole genome shotgun (WGS) entry which is preliminary data.</text>
</comment>
<dbReference type="EMBL" id="JABBXF010000008">
    <property type="protein sequence ID" value="NVK76998.1"/>
    <property type="molecule type" value="Genomic_DNA"/>
</dbReference>
<proteinExistence type="predicted"/>
<dbReference type="RefSeq" id="WP_171078786.1">
    <property type="nucleotide sequence ID" value="NZ_BNBU01000003.1"/>
</dbReference>